<dbReference type="InterPro" id="IPR013830">
    <property type="entry name" value="SGNH_hydro"/>
</dbReference>
<dbReference type="Gene3D" id="3.40.50.1110">
    <property type="entry name" value="SGNH hydrolase"/>
    <property type="match status" value="1"/>
</dbReference>
<gene>
    <name evidence="2" type="ORF">FCL40_16425</name>
</gene>
<organism evidence="2 3">
    <name type="scientific">Ferrimonas sediminicola</name>
    <dbReference type="NCBI Taxonomy" id="2569538"/>
    <lineage>
        <taxon>Bacteria</taxon>
        <taxon>Pseudomonadati</taxon>
        <taxon>Pseudomonadota</taxon>
        <taxon>Gammaproteobacteria</taxon>
        <taxon>Alteromonadales</taxon>
        <taxon>Ferrimonadaceae</taxon>
        <taxon>Ferrimonas</taxon>
    </lineage>
</organism>
<dbReference type="SUPFAM" id="SSF52266">
    <property type="entry name" value="SGNH hydrolase"/>
    <property type="match status" value="1"/>
</dbReference>
<dbReference type="InterPro" id="IPR051532">
    <property type="entry name" value="Ester_Hydrolysis_Enzymes"/>
</dbReference>
<evidence type="ECO:0000313" key="3">
    <source>
        <dbReference type="Proteomes" id="UP000305674"/>
    </source>
</evidence>
<reference evidence="2 3" key="1">
    <citation type="submission" date="2019-04" db="EMBL/GenBank/DDBJ databases">
        <authorList>
            <person name="Hwang J.C."/>
        </authorList>
    </citation>
    <scope>NUCLEOTIDE SEQUENCE [LARGE SCALE GENOMIC DNA]</scope>
    <source>
        <strain evidence="2 3">IMCC35001</strain>
    </source>
</reference>
<dbReference type="InterPro" id="IPR036514">
    <property type="entry name" value="SGNH_hydro_sf"/>
</dbReference>
<dbReference type="Proteomes" id="UP000305674">
    <property type="component" value="Unassembled WGS sequence"/>
</dbReference>
<dbReference type="CDD" id="cd01822">
    <property type="entry name" value="Lysophospholipase_L1_like"/>
    <property type="match status" value="1"/>
</dbReference>
<dbReference type="EMBL" id="SWCI01000015">
    <property type="protein sequence ID" value="TKB47287.1"/>
    <property type="molecule type" value="Genomic_DNA"/>
</dbReference>
<dbReference type="RefSeq" id="WP_136854391.1">
    <property type="nucleotide sequence ID" value="NZ_SWCI01000015.1"/>
</dbReference>
<evidence type="ECO:0000313" key="2">
    <source>
        <dbReference type="EMBL" id="TKB47287.1"/>
    </source>
</evidence>
<protein>
    <submittedName>
        <fullName evidence="2">Arylesterase</fullName>
    </submittedName>
</protein>
<dbReference type="AlphaFoldDB" id="A0A4U1B9R7"/>
<comment type="caution">
    <text evidence="2">The sequence shown here is derived from an EMBL/GenBank/DDBJ whole genome shotgun (WGS) entry which is preliminary data.</text>
</comment>
<dbReference type="Pfam" id="PF13472">
    <property type="entry name" value="Lipase_GDSL_2"/>
    <property type="match status" value="1"/>
</dbReference>
<keyword evidence="3" id="KW-1185">Reference proteome</keyword>
<dbReference type="OrthoDB" id="9786188at2"/>
<evidence type="ECO:0000259" key="1">
    <source>
        <dbReference type="Pfam" id="PF13472"/>
    </source>
</evidence>
<accession>A0A4U1B9R7</accession>
<dbReference type="GO" id="GO:0004622">
    <property type="term" value="F:phosphatidylcholine lysophospholipase activity"/>
    <property type="evidence" value="ECO:0007669"/>
    <property type="project" value="TreeGrafter"/>
</dbReference>
<dbReference type="PANTHER" id="PTHR30383:SF24">
    <property type="entry name" value="THIOESTERASE 1_PROTEASE 1_LYSOPHOSPHOLIPASE L1"/>
    <property type="match status" value="1"/>
</dbReference>
<name>A0A4U1B9R7_9GAMM</name>
<dbReference type="PANTHER" id="PTHR30383">
    <property type="entry name" value="THIOESTERASE 1/PROTEASE 1/LYSOPHOSPHOLIPASE L1"/>
    <property type="match status" value="1"/>
</dbReference>
<feature type="domain" description="SGNH hydrolase-type esterase" evidence="1">
    <location>
        <begin position="27"/>
        <end position="181"/>
    </location>
</feature>
<proteinExistence type="predicted"/>
<sequence>MVIRSFLLTVILLLPSIGLANSVTILILGDSLSASYGMSEREGWVHQLNRDLDNILLINASVSGETTGGALRRLPALLQQHRPDWVFVELGGNDGLRGFPPPLLKRNLGKILDHSMAAGSAVMLSQVMVPPNYGPRYASQFEQVFKDLSREYQVPLIPFFMTEIAPYPELMQGDGIHPNRKAQGSIADFLQPYFERYANGGD</sequence>